<dbReference type="PANTHER" id="PTHR42085">
    <property type="entry name" value="F-BOX DOMAIN-CONTAINING PROTEIN"/>
    <property type="match status" value="1"/>
</dbReference>
<sequence>MAPTRIGIWQAQATLAQTLQQEANILSTVDHQRPSKTDLEKAIEEEVKAFNHETLLHFVNQVTVRPVPSDANSGDDIFELSGPSITKDLRWLEPKRTPNKRWEISIEKIQTIYGWDKRVSMRLLKSSTTHRRSVELRSGAGWVPLHDVLETRPLLNAEISVGGQKGFQLQQEWWYGNGKTFDLLGLPKELRFAIYEQLLCAPAYPYQWLSNGYLPYCEASQLKSGLLSGSEIGSAGTFVRSGNYAHKGGVEMLNGAGSPLGLLLTNDQVHEEVNKVLWKGMEFRFSSTELFGRFEARLTPFGRHALRRMTFHGCPASMPKFFRKHCPRLGSFHPSMRLEIRLPHCQPGNSWSEPGVGRICRRELVGKILWPAKYELAHFDIGKVHITGCITPAQRTLYLQLLEDIKLQGISKILEADICRRTCVQIGLGDKMCAGGNLHEMGCGDSWCVCRGDPPPETS</sequence>
<dbReference type="Proteomes" id="UP000799750">
    <property type="component" value="Unassembled WGS sequence"/>
</dbReference>
<dbReference type="AlphaFoldDB" id="A0A6A6QHG5"/>
<name>A0A6A6QHG5_9PEZI</name>
<protein>
    <submittedName>
        <fullName evidence="1">Uncharacterized protein</fullName>
    </submittedName>
</protein>
<proteinExistence type="predicted"/>
<reference evidence="1" key="1">
    <citation type="journal article" date="2020" name="Stud. Mycol.">
        <title>101 Dothideomycetes genomes: a test case for predicting lifestyles and emergence of pathogens.</title>
        <authorList>
            <person name="Haridas S."/>
            <person name="Albert R."/>
            <person name="Binder M."/>
            <person name="Bloem J."/>
            <person name="Labutti K."/>
            <person name="Salamov A."/>
            <person name="Andreopoulos B."/>
            <person name="Baker S."/>
            <person name="Barry K."/>
            <person name="Bills G."/>
            <person name="Bluhm B."/>
            <person name="Cannon C."/>
            <person name="Castanera R."/>
            <person name="Culley D."/>
            <person name="Daum C."/>
            <person name="Ezra D."/>
            <person name="Gonzalez J."/>
            <person name="Henrissat B."/>
            <person name="Kuo A."/>
            <person name="Liang C."/>
            <person name="Lipzen A."/>
            <person name="Lutzoni F."/>
            <person name="Magnuson J."/>
            <person name="Mondo S."/>
            <person name="Nolan M."/>
            <person name="Ohm R."/>
            <person name="Pangilinan J."/>
            <person name="Park H.-J."/>
            <person name="Ramirez L."/>
            <person name="Alfaro M."/>
            <person name="Sun H."/>
            <person name="Tritt A."/>
            <person name="Yoshinaga Y."/>
            <person name="Zwiers L.-H."/>
            <person name="Turgeon B."/>
            <person name="Goodwin S."/>
            <person name="Spatafora J."/>
            <person name="Crous P."/>
            <person name="Grigoriev I."/>
        </authorList>
    </citation>
    <scope>NUCLEOTIDE SEQUENCE</scope>
    <source>
        <strain evidence="1">CBS 269.34</strain>
    </source>
</reference>
<dbReference type="EMBL" id="MU004195">
    <property type="protein sequence ID" value="KAF2491868.1"/>
    <property type="molecule type" value="Genomic_DNA"/>
</dbReference>
<accession>A0A6A6QHG5</accession>
<dbReference type="PANTHER" id="PTHR42085:SF2">
    <property type="entry name" value="F-BOX DOMAIN-CONTAINING PROTEIN"/>
    <property type="match status" value="1"/>
</dbReference>
<evidence type="ECO:0000313" key="1">
    <source>
        <dbReference type="EMBL" id="KAF2491868.1"/>
    </source>
</evidence>
<dbReference type="OrthoDB" id="5335493at2759"/>
<dbReference type="InterPro" id="IPR038883">
    <property type="entry name" value="AN11006-like"/>
</dbReference>
<evidence type="ECO:0000313" key="2">
    <source>
        <dbReference type="Proteomes" id="UP000799750"/>
    </source>
</evidence>
<keyword evidence="2" id="KW-1185">Reference proteome</keyword>
<organism evidence="1 2">
    <name type="scientific">Lophium mytilinum</name>
    <dbReference type="NCBI Taxonomy" id="390894"/>
    <lineage>
        <taxon>Eukaryota</taxon>
        <taxon>Fungi</taxon>
        <taxon>Dikarya</taxon>
        <taxon>Ascomycota</taxon>
        <taxon>Pezizomycotina</taxon>
        <taxon>Dothideomycetes</taxon>
        <taxon>Pleosporomycetidae</taxon>
        <taxon>Mytilinidiales</taxon>
        <taxon>Mytilinidiaceae</taxon>
        <taxon>Lophium</taxon>
    </lineage>
</organism>
<gene>
    <name evidence="1" type="ORF">BU16DRAFT_130852</name>
</gene>